<proteinExistence type="predicted"/>
<comment type="caution">
    <text evidence="1">The sequence shown here is derived from an EMBL/GenBank/DDBJ whole genome shotgun (WGS) entry which is preliminary data.</text>
</comment>
<dbReference type="Proteomes" id="UP001242368">
    <property type="component" value="Unassembled WGS sequence"/>
</dbReference>
<protein>
    <submittedName>
        <fullName evidence="1">Uncharacterized protein</fullName>
    </submittedName>
</protein>
<evidence type="ECO:0000313" key="1">
    <source>
        <dbReference type="EMBL" id="MDN3710097.1"/>
    </source>
</evidence>
<dbReference type="EMBL" id="JAUFQU010000074">
    <property type="protein sequence ID" value="MDN3710097.1"/>
    <property type="molecule type" value="Genomic_DNA"/>
</dbReference>
<reference evidence="2" key="1">
    <citation type="journal article" date="2019" name="Int. J. Syst. Evol. Microbiol.">
        <title>The Global Catalogue of Microorganisms (GCM) 10K type strain sequencing project: providing services to taxonomists for standard genome sequencing and annotation.</title>
        <authorList>
            <consortium name="The Broad Institute Genomics Platform"/>
            <consortium name="The Broad Institute Genome Sequencing Center for Infectious Disease"/>
            <person name="Wu L."/>
            <person name="Ma J."/>
        </authorList>
    </citation>
    <scope>NUCLEOTIDE SEQUENCE [LARGE SCALE GENOMIC DNA]</scope>
    <source>
        <strain evidence="2">CECT 7184</strain>
    </source>
</reference>
<evidence type="ECO:0000313" key="2">
    <source>
        <dbReference type="Proteomes" id="UP001242368"/>
    </source>
</evidence>
<organism evidence="1 2">
    <name type="scientific">Paenimyroides ceti</name>
    <dbReference type="NCBI Taxonomy" id="395087"/>
    <lineage>
        <taxon>Bacteria</taxon>
        <taxon>Pseudomonadati</taxon>
        <taxon>Bacteroidota</taxon>
        <taxon>Flavobacteriia</taxon>
        <taxon>Flavobacteriales</taxon>
        <taxon>Flavobacteriaceae</taxon>
        <taxon>Paenimyroides</taxon>
    </lineage>
</organism>
<name>A0ABT8D2K9_9FLAO</name>
<dbReference type="RefSeq" id="WP_290365356.1">
    <property type="nucleotide sequence ID" value="NZ_JAUFQU010000074.1"/>
</dbReference>
<gene>
    <name evidence="1" type="ORF">QW060_24700</name>
</gene>
<keyword evidence="2" id="KW-1185">Reference proteome</keyword>
<sequence length="66" mass="7987">MFLTKNTTLFLIHATMMGTFMNFQMNRSFLQHVLEFHTEEEYLSYIENELTDHIHKTIKALLTYEE</sequence>
<accession>A0ABT8D2K9</accession>